<evidence type="ECO:0000313" key="3">
    <source>
        <dbReference type="EMBL" id="GMT14348.1"/>
    </source>
</evidence>
<dbReference type="EMBL" id="BTSY01000002">
    <property type="protein sequence ID" value="GMT14348.1"/>
    <property type="molecule type" value="Genomic_DNA"/>
</dbReference>
<feature type="transmembrane region" description="Helical" evidence="1">
    <location>
        <begin position="231"/>
        <end position="252"/>
    </location>
</feature>
<dbReference type="AlphaFoldDB" id="A0AAV5V7V1"/>
<feature type="non-terminal residue" evidence="3">
    <location>
        <position position="310"/>
    </location>
</feature>
<feature type="transmembrane region" description="Helical" evidence="1">
    <location>
        <begin position="184"/>
        <end position="205"/>
    </location>
</feature>
<dbReference type="CDD" id="cd00637">
    <property type="entry name" value="7tm_classA_rhodopsin-like"/>
    <property type="match status" value="1"/>
</dbReference>
<feature type="transmembrane region" description="Helical" evidence="1">
    <location>
        <begin position="258"/>
        <end position="284"/>
    </location>
</feature>
<keyword evidence="1" id="KW-0812">Transmembrane</keyword>
<dbReference type="Pfam" id="PF10328">
    <property type="entry name" value="7TM_GPCR_Srx"/>
    <property type="match status" value="1"/>
</dbReference>
<dbReference type="PANTHER" id="PTHR23017">
    <property type="entry name" value="SERPENTINE RECEPTOR, CLASS X"/>
    <property type="match status" value="1"/>
</dbReference>
<gene>
    <name evidence="3" type="ORF">PFISCL1PPCAC_5645</name>
</gene>
<comment type="caution">
    <text evidence="3">The sequence shown here is derived from an EMBL/GenBank/DDBJ whole genome shotgun (WGS) entry which is preliminary data.</text>
</comment>
<feature type="transmembrane region" description="Helical" evidence="1">
    <location>
        <begin position="135"/>
        <end position="153"/>
    </location>
</feature>
<name>A0AAV5V7V1_9BILA</name>
<feature type="transmembrane region" description="Helical" evidence="1">
    <location>
        <begin position="20"/>
        <end position="43"/>
    </location>
</feature>
<evidence type="ECO:0000259" key="2">
    <source>
        <dbReference type="Pfam" id="PF10328"/>
    </source>
</evidence>
<dbReference type="PANTHER" id="PTHR23017:SF3">
    <property type="entry name" value="G-PROTEIN COUPLED RECEPTORS FAMILY 1 PROFILE DOMAIN-CONTAINING PROTEIN"/>
    <property type="match status" value="1"/>
</dbReference>
<feature type="domain" description="7TM GPCR serpentine receptor class x (Srx)" evidence="2">
    <location>
        <begin position="27"/>
        <end position="285"/>
    </location>
</feature>
<keyword evidence="4" id="KW-1185">Reference proteome</keyword>
<keyword evidence="1" id="KW-1133">Transmembrane helix</keyword>
<dbReference type="Proteomes" id="UP001432322">
    <property type="component" value="Unassembled WGS sequence"/>
</dbReference>
<feature type="transmembrane region" description="Helical" evidence="1">
    <location>
        <begin position="93"/>
        <end position="114"/>
    </location>
</feature>
<evidence type="ECO:0000256" key="1">
    <source>
        <dbReference type="SAM" id="Phobius"/>
    </source>
</evidence>
<dbReference type="Gene3D" id="1.20.1070.10">
    <property type="entry name" value="Rhodopsin 7-helix transmembrane proteins"/>
    <property type="match status" value="1"/>
</dbReference>
<dbReference type="InterPro" id="IPR019430">
    <property type="entry name" value="7TM_GPCR_serpentine_rcpt_Srx"/>
</dbReference>
<feature type="non-terminal residue" evidence="3">
    <location>
        <position position="1"/>
    </location>
</feature>
<evidence type="ECO:0000313" key="4">
    <source>
        <dbReference type="Proteomes" id="UP001432322"/>
    </source>
</evidence>
<proteinExistence type="predicted"/>
<organism evidence="3 4">
    <name type="scientific">Pristionchus fissidentatus</name>
    <dbReference type="NCBI Taxonomy" id="1538716"/>
    <lineage>
        <taxon>Eukaryota</taxon>
        <taxon>Metazoa</taxon>
        <taxon>Ecdysozoa</taxon>
        <taxon>Nematoda</taxon>
        <taxon>Chromadorea</taxon>
        <taxon>Rhabditida</taxon>
        <taxon>Rhabditina</taxon>
        <taxon>Diplogasteromorpha</taxon>
        <taxon>Diplogasteroidea</taxon>
        <taxon>Neodiplogasteridae</taxon>
        <taxon>Pristionchus</taxon>
    </lineage>
</organism>
<protein>
    <recommendedName>
        <fullName evidence="2">7TM GPCR serpentine receptor class x (Srx) domain-containing protein</fullName>
    </recommendedName>
</protein>
<keyword evidence="1" id="KW-0472">Membrane</keyword>
<accession>A0AAV5V7V1</accession>
<reference evidence="3" key="1">
    <citation type="submission" date="2023-10" db="EMBL/GenBank/DDBJ databases">
        <title>Genome assembly of Pristionchus species.</title>
        <authorList>
            <person name="Yoshida K."/>
            <person name="Sommer R.J."/>
        </authorList>
    </citation>
    <scope>NUCLEOTIDE SEQUENCE</scope>
    <source>
        <strain evidence="3">RS5133</strain>
    </source>
</reference>
<dbReference type="SUPFAM" id="SSF81321">
    <property type="entry name" value="Family A G protein-coupled receptor-like"/>
    <property type="match status" value="1"/>
</dbReference>
<sequence>ISEMEDEDEWNELRNEQTIAASLMLALGLVGFIINLAGVFLSFRVRALRSPFGRLMAAHCTSDAAILAIFSFWCAPRTFLGYLDHDSLLSRKIGQLSLFFWFTSIYSQLVIAINRITILLCPSTYDKMFHNRTHFVILAYWIFCLLHACVYFGDGCDFYFNSKVFHWVYAQTPCGQAVGFWLDFIFGCTVCAIVLILDIVCLIIVKKHNKGMASLMQSEEKNRRSKRELQFITQACCTGFLFTAMLFSFHFLSKVVSGVWAVAATTTLMWELAHMGDGIIVFVFNNELRKVLSRPSLILGIATIPSKEIE</sequence>